<feature type="domain" description="Nanos-type" evidence="9">
    <location>
        <begin position="43"/>
        <end position="97"/>
    </location>
</feature>
<dbReference type="InParanoid" id="A0A4W3IAL1"/>
<evidence type="ECO:0000256" key="3">
    <source>
        <dbReference type="ARBA" id="ARBA00022723"/>
    </source>
</evidence>
<evidence type="ECO:0000256" key="7">
    <source>
        <dbReference type="ARBA" id="ARBA00022884"/>
    </source>
</evidence>
<dbReference type="GO" id="GO:0006417">
    <property type="term" value="P:regulation of translation"/>
    <property type="evidence" value="ECO:0007669"/>
    <property type="project" value="UniProtKB-UniRule"/>
</dbReference>
<dbReference type="GO" id="GO:0005737">
    <property type="term" value="C:cytoplasm"/>
    <property type="evidence" value="ECO:0007669"/>
    <property type="project" value="UniProtKB-SubCell"/>
</dbReference>
<dbReference type="Pfam" id="PF05741">
    <property type="entry name" value="zf-nanos"/>
    <property type="match status" value="1"/>
</dbReference>
<dbReference type="STRING" id="7868.ENSCMIP00000024511"/>
<keyword evidence="11" id="KW-1185">Reference proteome</keyword>
<keyword evidence="4 8" id="KW-0863">Zinc-finger</keyword>
<dbReference type="GO" id="GO:0008270">
    <property type="term" value="F:zinc ion binding"/>
    <property type="evidence" value="ECO:0007669"/>
    <property type="project" value="UniProtKB-KW"/>
</dbReference>
<dbReference type="PANTHER" id="PTHR12887">
    <property type="entry name" value="NANOS PROTEIN"/>
    <property type="match status" value="1"/>
</dbReference>
<evidence type="ECO:0000259" key="9">
    <source>
        <dbReference type="PROSITE" id="PS51522"/>
    </source>
</evidence>
<evidence type="ECO:0000256" key="6">
    <source>
        <dbReference type="ARBA" id="ARBA00022845"/>
    </source>
</evidence>
<accession>A0A4W3IAL1</accession>
<dbReference type="PROSITE" id="PS51522">
    <property type="entry name" value="ZF_NANOS"/>
    <property type="match status" value="1"/>
</dbReference>
<reference evidence="11" key="1">
    <citation type="journal article" date="2006" name="Science">
        <title>Ancient noncoding elements conserved in the human genome.</title>
        <authorList>
            <person name="Venkatesh B."/>
            <person name="Kirkness E.F."/>
            <person name="Loh Y.H."/>
            <person name="Halpern A.L."/>
            <person name="Lee A.P."/>
            <person name="Johnson J."/>
            <person name="Dandona N."/>
            <person name="Viswanathan L.D."/>
            <person name="Tay A."/>
            <person name="Venter J.C."/>
            <person name="Strausberg R.L."/>
            <person name="Brenner S."/>
        </authorList>
    </citation>
    <scope>NUCLEOTIDE SEQUENCE [LARGE SCALE GENOMIC DNA]</scope>
</reference>
<evidence type="ECO:0000313" key="11">
    <source>
        <dbReference type="Proteomes" id="UP000314986"/>
    </source>
</evidence>
<evidence type="ECO:0000256" key="1">
    <source>
        <dbReference type="ARBA" id="ARBA00004496"/>
    </source>
</evidence>
<dbReference type="InterPro" id="IPR008705">
    <property type="entry name" value="Nanos/Xcar2"/>
</dbReference>
<name>A0A4W3IAL1_CALMI</name>
<comment type="similarity">
    <text evidence="8">Belongs to the nanos family.</text>
</comment>
<comment type="subcellular location">
    <subcellularLocation>
        <location evidence="1">Cytoplasm</location>
    </subcellularLocation>
</comment>
<reference evidence="10" key="5">
    <citation type="submission" date="2025-09" db="UniProtKB">
        <authorList>
            <consortium name="Ensembl"/>
        </authorList>
    </citation>
    <scope>IDENTIFICATION</scope>
</reference>
<protein>
    <recommendedName>
        <fullName evidence="9">Nanos-type domain-containing protein</fullName>
    </recommendedName>
</protein>
<reference evidence="11" key="2">
    <citation type="journal article" date="2007" name="PLoS Biol.">
        <title>Survey sequencing and comparative analysis of the elephant shark (Callorhinchus milii) genome.</title>
        <authorList>
            <person name="Venkatesh B."/>
            <person name="Kirkness E.F."/>
            <person name="Loh Y.H."/>
            <person name="Halpern A.L."/>
            <person name="Lee A.P."/>
            <person name="Johnson J."/>
            <person name="Dandona N."/>
            <person name="Viswanathan L.D."/>
            <person name="Tay A."/>
            <person name="Venter J.C."/>
            <person name="Strausberg R.L."/>
            <person name="Brenner S."/>
        </authorList>
    </citation>
    <scope>NUCLEOTIDE SEQUENCE [LARGE SCALE GENOMIC DNA]</scope>
</reference>
<reference evidence="10" key="4">
    <citation type="submission" date="2025-08" db="UniProtKB">
        <authorList>
            <consortium name="Ensembl"/>
        </authorList>
    </citation>
    <scope>IDENTIFICATION</scope>
</reference>
<sequence length="119" mass="13412">KLLPPLQDSSLNQILILTVGQSTLMEIQPELTSKPSNRVLKNICAFCKQNRESEHIYNSHALKDNEGKIICPVLRRYTCPLCNASGDRAHTKRFCHLLVTLFTSGGRPKALHRTQCKVN</sequence>
<evidence type="ECO:0000313" key="10">
    <source>
        <dbReference type="Ensembl" id="ENSCMIP00000024511.1"/>
    </source>
</evidence>
<keyword evidence="7 8" id="KW-0694">RNA-binding</keyword>
<dbReference type="Proteomes" id="UP000314986">
    <property type="component" value="Unassembled WGS sequence"/>
</dbReference>
<dbReference type="AlphaFoldDB" id="A0A4W3IAL1"/>
<dbReference type="InterPro" id="IPR024161">
    <property type="entry name" value="Znf_nanos-typ"/>
</dbReference>
<evidence type="ECO:0000256" key="2">
    <source>
        <dbReference type="ARBA" id="ARBA00022490"/>
    </source>
</evidence>
<keyword evidence="2" id="KW-0963">Cytoplasm</keyword>
<dbReference type="GeneTree" id="ENSGT00950000183135"/>
<reference evidence="11" key="3">
    <citation type="journal article" date="2014" name="Nature">
        <title>Elephant shark genome provides unique insights into gnathostome evolution.</title>
        <authorList>
            <consortium name="International Elephant Shark Genome Sequencing Consortium"/>
            <person name="Venkatesh B."/>
            <person name="Lee A.P."/>
            <person name="Ravi V."/>
            <person name="Maurya A.K."/>
            <person name="Lian M.M."/>
            <person name="Swann J.B."/>
            <person name="Ohta Y."/>
            <person name="Flajnik M.F."/>
            <person name="Sutoh Y."/>
            <person name="Kasahara M."/>
            <person name="Hoon S."/>
            <person name="Gangu V."/>
            <person name="Roy S.W."/>
            <person name="Irimia M."/>
            <person name="Korzh V."/>
            <person name="Kondrychyn I."/>
            <person name="Lim Z.W."/>
            <person name="Tay B.H."/>
            <person name="Tohari S."/>
            <person name="Kong K.W."/>
            <person name="Ho S."/>
            <person name="Lorente-Galdos B."/>
            <person name="Quilez J."/>
            <person name="Marques-Bonet T."/>
            <person name="Raney B.J."/>
            <person name="Ingham P.W."/>
            <person name="Tay A."/>
            <person name="Hillier L.W."/>
            <person name="Minx P."/>
            <person name="Boehm T."/>
            <person name="Wilson R.K."/>
            <person name="Brenner S."/>
            <person name="Warren W.C."/>
        </authorList>
    </citation>
    <scope>NUCLEOTIDE SEQUENCE [LARGE SCALE GENOMIC DNA]</scope>
</reference>
<organism evidence="10 11">
    <name type="scientific">Callorhinchus milii</name>
    <name type="common">Ghost shark</name>
    <dbReference type="NCBI Taxonomy" id="7868"/>
    <lineage>
        <taxon>Eukaryota</taxon>
        <taxon>Metazoa</taxon>
        <taxon>Chordata</taxon>
        <taxon>Craniata</taxon>
        <taxon>Vertebrata</taxon>
        <taxon>Chondrichthyes</taxon>
        <taxon>Holocephali</taxon>
        <taxon>Chimaeriformes</taxon>
        <taxon>Callorhinchidae</taxon>
        <taxon>Callorhinchus</taxon>
    </lineage>
</organism>
<dbReference type="Ensembl" id="ENSCMIT00000024920.1">
    <property type="protein sequence ID" value="ENSCMIP00000024511.1"/>
    <property type="gene ID" value="ENSCMIG00000010869.1"/>
</dbReference>
<keyword evidence="6 8" id="KW-0810">Translation regulation</keyword>
<evidence type="ECO:0000256" key="4">
    <source>
        <dbReference type="ARBA" id="ARBA00022771"/>
    </source>
</evidence>
<evidence type="ECO:0000256" key="8">
    <source>
        <dbReference type="PROSITE-ProRule" id="PRU00855"/>
    </source>
</evidence>
<evidence type="ECO:0000256" key="5">
    <source>
        <dbReference type="ARBA" id="ARBA00022833"/>
    </source>
</evidence>
<proteinExistence type="inferred from homology"/>
<keyword evidence="3" id="KW-0479">Metal-binding</keyword>
<dbReference type="GO" id="GO:0003723">
    <property type="term" value="F:RNA binding"/>
    <property type="evidence" value="ECO:0007669"/>
    <property type="project" value="UniProtKB-UniRule"/>
</dbReference>
<dbReference type="InterPro" id="IPR038129">
    <property type="entry name" value="Nanos_sf"/>
</dbReference>
<keyword evidence="5" id="KW-0862">Zinc</keyword>
<dbReference type="Gene3D" id="4.10.60.30">
    <property type="entry name" value="Nanos, RNA-binding domain"/>
    <property type="match status" value="1"/>
</dbReference>